<name>A0A918XTU2_9PROT</name>
<dbReference type="InterPro" id="IPR044053">
    <property type="entry name" value="AsaB-like"/>
</dbReference>
<proteinExistence type="predicted"/>
<feature type="region of interest" description="Disordered" evidence="1">
    <location>
        <begin position="128"/>
        <end position="148"/>
    </location>
</feature>
<dbReference type="GO" id="GO:0008168">
    <property type="term" value="F:methyltransferase activity"/>
    <property type="evidence" value="ECO:0007669"/>
    <property type="project" value="UniProtKB-KW"/>
</dbReference>
<evidence type="ECO:0000256" key="1">
    <source>
        <dbReference type="SAM" id="MobiDB-lite"/>
    </source>
</evidence>
<dbReference type="Proteomes" id="UP000630353">
    <property type="component" value="Unassembled WGS sequence"/>
</dbReference>
<reference evidence="2" key="2">
    <citation type="submission" date="2020-09" db="EMBL/GenBank/DDBJ databases">
        <authorList>
            <person name="Sun Q."/>
            <person name="Kim S."/>
        </authorList>
    </citation>
    <scope>NUCLEOTIDE SEQUENCE</scope>
    <source>
        <strain evidence="2">KCTC 42651</strain>
    </source>
</reference>
<dbReference type="NCBIfam" id="NF041278">
    <property type="entry name" value="CmcJ_NvfI_EfuI"/>
    <property type="match status" value="1"/>
</dbReference>
<gene>
    <name evidence="2" type="ORF">GCM10017083_30680</name>
</gene>
<dbReference type="PANTHER" id="PTHR34598:SF3">
    <property type="entry name" value="OXIDOREDUCTASE AN1597"/>
    <property type="match status" value="1"/>
</dbReference>
<accession>A0A918XTU2</accession>
<organism evidence="2 3">
    <name type="scientific">Thalassobaculum fulvum</name>
    <dbReference type="NCBI Taxonomy" id="1633335"/>
    <lineage>
        <taxon>Bacteria</taxon>
        <taxon>Pseudomonadati</taxon>
        <taxon>Pseudomonadota</taxon>
        <taxon>Alphaproteobacteria</taxon>
        <taxon>Rhodospirillales</taxon>
        <taxon>Thalassobaculaceae</taxon>
        <taxon>Thalassobaculum</taxon>
    </lineage>
</organism>
<sequence length="294" mass="32190">MSVQTANRTTAANPGVSTRAPLAAIEAELTFITPSDTKPVFHSSALTGGAPRVLFETERHRVPIHDMRPIAYSLSLDREGFALLRRPTAVEDLYDDVAVETRYYAEIEALLKEALGAARVVIFDATRRSDAGPGAPNRDGSRGPASRVHVDYTAKSGPQRLRDVVGNDEADRLLAGGARVVQVNVWRPIRGPVERAPLALADASSVRPEDLIATDQVFPNRVGEIYHLAHEPGQRWYYAPWMTADEVLLIKGWDSLDDGRARFTPHGAFEQPDTPADAAPRESIEVRTLVIIEG</sequence>
<evidence type="ECO:0000313" key="3">
    <source>
        <dbReference type="Proteomes" id="UP000630353"/>
    </source>
</evidence>
<dbReference type="EMBL" id="BMZS01000007">
    <property type="protein sequence ID" value="GHD53844.1"/>
    <property type="molecule type" value="Genomic_DNA"/>
</dbReference>
<dbReference type="GO" id="GO:0016491">
    <property type="term" value="F:oxidoreductase activity"/>
    <property type="evidence" value="ECO:0007669"/>
    <property type="project" value="InterPro"/>
</dbReference>
<keyword evidence="3" id="KW-1185">Reference proteome</keyword>
<dbReference type="GO" id="GO:0032259">
    <property type="term" value="P:methylation"/>
    <property type="evidence" value="ECO:0007669"/>
    <property type="project" value="UniProtKB-KW"/>
</dbReference>
<protein>
    <submittedName>
        <fullName evidence="2">Methyltransferase</fullName>
    </submittedName>
</protein>
<evidence type="ECO:0000313" key="2">
    <source>
        <dbReference type="EMBL" id="GHD53844.1"/>
    </source>
</evidence>
<dbReference type="RefSeq" id="WP_189991137.1">
    <property type="nucleotide sequence ID" value="NZ_BMZS01000007.1"/>
</dbReference>
<reference evidence="2" key="1">
    <citation type="journal article" date="2014" name="Int. J. Syst. Evol. Microbiol.">
        <title>Complete genome sequence of Corynebacterium casei LMG S-19264T (=DSM 44701T), isolated from a smear-ripened cheese.</title>
        <authorList>
            <consortium name="US DOE Joint Genome Institute (JGI-PGF)"/>
            <person name="Walter F."/>
            <person name="Albersmeier A."/>
            <person name="Kalinowski J."/>
            <person name="Ruckert C."/>
        </authorList>
    </citation>
    <scope>NUCLEOTIDE SEQUENCE</scope>
    <source>
        <strain evidence="2">KCTC 42651</strain>
    </source>
</reference>
<keyword evidence="2" id="KW-0808">Transferase</keyword>
<keyword evidence="2" id="KW-0489">Methyltransferase</keyword>
<comment type="caution">
    <text evidence="2">The sequence shown here is derived from an EMBL/GenBank/DDBJ whole genome shotgun (WGS) entry which is preliminary data.</text>
</comment>
<dbReference type="AlphaFoldDB" id="A0A918XTU2"/>
<dbReference type="PANTHER" id="PTHR34598">
    <property type="entry name" value="BLL6449 PROTEIN"/>
    <property type="match status" value="1"/>
</dbReference>